<dbReference type="SUPFAM" id="SSF56112">
    <property type="entry name" value="Protein kinase-like (PK-like)"/>
    <property type="match status" value="1"/>
</dbReference>
<feature type="domain" description="Doublecortin" evidence="11">
    <location>
        <begin position="238"/>
        <end position="314"/>
    </location>
</feature>
<keyword evidence="4" id="KW-0547">Nucleotide-binding</keyword>
<dbReference type="AlphaFoldDB" id="A0A813TPH2"/>
<protein>
    <recommendedName>
        <fullName evidence="1">non-specific serine/threonine protein kinase</fullName>
        <ecNumber evidence="1">2.7.11.1</ecNumber>
    </recommendedName>
</protein>
<evidence type="ECO:0000256" key="5">
    <source>
        <dbReference type="ARBA" id="ARBA00022777"/>
    </source>
</evidence>
<feature type="compositionally biased region" description="Polar residues" evidence="9">
    <location>
        <begin position="364"/>
        <end position="373"/>
    </location>
</feature>
<evidence type="ECO:0000256" key="8">
    <source>
        <dbReference type="ARBA" id="ARBA00048679"/>
    </source>
</evidence>
<sequence length="878" mass="99630">MTDILSSHIGWSRSPMPNVSQQQQQSQQQEQAFQKNTRRALPKLKNDLSPQATPRKVTLFRNGDRYFPGKQTAIIPQNYSNLGQLLQELSTTIDLPYGVRRLFTPNQGSEVTDVTIIKDGASYVCASFEPFQRIDYATISVPRLTFNIEQLRHPTHEVQPSHRLNIRHLPTLPTAKPAPLSTSPTNSNVNSTVNRFPANNLLLQSISPSITNSNQQTQKKILSKPTRYSYDGTQNKSRQITIVKQGNEKPHKSINIFVSRRTVQSYEQLLLDITESFGYQKNRADKIRRLFTLKGKQVNGINDIFREDDVFVASTNSADLSLTDLQEISVEIMNDPQRSTSRNAGVSRNHFKQNLQPLRDRETPNTQIGVTTNESKKVISIRDSGFLDDEDGLSGRDSELTTSRKTPSRLVNATSKQHELVSEDATTPNDLIGRRQKRTTLKPGDTKTVDQQRERERQRLKEDDDERRKKLVARKDQPAAQKFEPLAVDMNNDDVRDHKSKTPIAGASVFSPNFPSNNGATIKVSNHKPTSITSSTRVNHHDENNPLTTDANAAGASAETIPKKPVLKKRSSVLHTSSTVVTDRYELGKKMGDGNFAVVHRSKLRGSDREYAIKIVDKSKMKGKEYMLDHEINIMYMCNHPNIIRLFEDYETPDEIYLVMELIKGGDLFDYITKHRRFDEPTASLMIKDVAEALLYLHAKKIVHRDLKPENLLVMQRRDARITIKLTDFGLAMQVSGPIKTVCGTPTYVAPEILAETGYGMEVDCWAVGIILYILLCGYPPFKSPDRNQEALFQLIQRGKFVYDTEYWSSISANAKNLIDHLLVVDRHKRMRADDILLHPWIMSVGQSKPIRNTEELKAALRTKYDTKIKEYTENQAP</sequence>
<dbReference type="PROSITE" id="PS50011">
    <property type="entry name" value="PROTEIN_KINASE_DOM"/>
    <property type="match status" value="1"/>
</dbReference>
<dbReference type="SMART" id="SM00220">
    <property type="entry name" value="S_TKc"/>
    <property type="match status" value="1"/>
</dbReference>
<reference evidence="12" key="1">
    <citation type="submission" date="2021-02" db="EMBL/GenBank/DDBJ databases">
        <authorList>
            <person name="Nowell W R."/>
        </authorList>
    </citation>
    <scope>NUCLEOTIDE SEQUENCE</scope>
</reference>
<evidence type="ECO:0000256" key="3">
    <source>
        <dbReference type="ARBA" id="ARBA00022679"/>
    </source>
</evidence>
<dbReference type="Pfam" id="PF03607">
    <property type="entry name" value="DCX"/>
    <property type="match status" value="2"/>
</dbReference>
<feature type="compositionally biased region" description="Low complexity" evidence="9">
    <location>
        <begin position="20"/>
        <end position="31"/>
    </location>
</feature>
<evidence type="ECO:0000256" key="6">
    <source>
        <dbReference type="ARBA" id="ARBA00022840"/>
    </source>
</evidence>
<feature type="region of interest" description="Disordered" evidence="9">
    <location>
        <begin position="1"/>
        <end position="35"/>
    </location>
</feature>
<gene>
    <name evidence="12" type="ORF">EDS130_LOCUS5636</name>
</gene>
<evidence type="ECO:0000256" key="9">
    <source>
        <dbReference type="SAM" id="MobiDB-lite"/>
    </source>
</evidence>
<keyword evidence="6" id="KW-0067">ATP-binding</keyword>
<feature type="region of interest" description="Disordered" evidence="9">
    <location>
        <begin position="337"/>
        <end position="374"/>
    </location>
</feature>
<dbReference type="SUPFAM" id="SSF89837">
    <property type="entry name" value="Doublecortin (DC)"/>
    <property type="match status" value="2"/>
</dbReference>
<dbReference type="FunFam" id="3.30.200.20:FF:000003">
    <property type="entry name" value="Non-specific serine/threonine protein kinase"/>
    <property type="match status" value="1"/>
</dbReference>
<evidence type="ECO:0000259" key="11">
    <source>
        <dbReference type="PROSITE" id="PS50309"/>
    </source>
</evidence>
<dbReference type="Pfam" id="PF00069">
    <property type="entry name" value="Pkinase"/>
    <property type="match status" value="1"/>
</dbReference>
<dbReference type="InterPro" id="IPR000719">
    <property type="entry name" value="Prot_kinase_dom"/>
</dbReference>
<keyword evidence="2" id="KW-0723">Serine/threonine-protein kinase</keyword>
<dbReference type="InterPro" id="IPR036572">
    <property type="entry name" value="Doublecortin_dom_sf"/>
</dbReference>
<dbReference type="InterPro" id="IPR008271">
    <property type="entry name" value="Ser/Thr_kinase_AS"/>
</dbReference>
<feature type="compositionally biased region" description="Polar residues" evidence="9">
    <location>
        <begin position="400"/>
        <end position="415"/>
    </location>
</feature>
<evidence type="ECO:0000256" key="4">
    <source>
        <dbReference type="ARBA" id="ARBA00022741"/>
    </source>
</evidence>
<dbReference type="GO" id="GO:0035556">
    <property type="term" value="P:intracellular signal transduction"/>
    <property type="evidence" value="ECO:0007669"/>
    <property type="project" value="InterPro"/>
</dbReference>
<keyword evidence="3" id="KW-0808">Transferase</keyword>
<evidence type="ECO:0000256" key="2">
    <source>
        <dbReference type="ARBA" id="ARBA00022527"/>
    </source>
</evidence>
<feature type="compositionally biased region" description="Polar residues" evidence="9">
    <location>
        <begin position="518"/>
        <end position="537"/>
    </location>
</feature>
<accession>A0A813TPH2</accession>
<feature type="compositionally biased region" description="Polar residues" evidence="9">
    <location>
        <begin position="337"/>
        <end position="356"/>
    </location>
</feature>
<dbReference type="SMART" id="SM00537">
    <property type="entry name" value="DCX"/>
    <property type="match status" value="2"/>
</dbReference>
<dbReference type="PROSITE" id="PS50309">
    <property type="entry name" value="DC"/>
    <property type="match status" value="2"/>
</dbReference>
<dbReference type="GO" id="GO:0004674">
    <property type="term" value="F:protein serine/threonine kinase activity"/>
    <property type="evidence" value="ECO:0007669"/>
    <property type="project" value="UniProtKB-KW"/>
</dbReference>
<feature type="domain" description="Doublecortin" evidence="11">
    <location>
        <begin position="55"/>
        <end position="137"/>
    </location>
</feature>
<dbReference type="PANTHER" id="PTHR24347">
    <property type="entry name" value="SERINE/THREONINE-PROTEIN KINASE"/>
    <property type="match status" value="1"/>
</dbReference>
<feature type="domain" description="Protein kinase" evidence="10">
    <location>
        <begin position="585"/>
        <end position="842"/>
    </location>
</feature>
<dbReference type="FunFam" id="1.10.510.10:FF:000571">
    <property type="entry name" value="Maternal embryonic leucine zipper kinase"/>
    <property type="match status" value="1"/>
</dbReference>
<dbReference type="Proteomes" id="UP000663852">
    <property type="component" value="Unassembled WGS sequence"/>
</dbReference>
<dbReference type="Gene3D" id="3.10.20.230">
    <property type="entry name" value="Doublecortin domain"/>
    <property type="match status" value="2"/>
</dbReference>
<dbReference type="Gene3D" id="1.10.510.10">
    <property type="entry name" value="Transferase(Phosphotransferase) domain 1"/>
    <property type="match status" value="1"/>
</dbReference>
<dbReference type="InterPro" id="IPR011009">
    <property type="entry name" value="Kinase-like_dom_sf"/>
</dbReference>
<evidence type="ECO:0000259" key="10">
    <source>
        <dbReference type="PROSITE" id="PS50011"/>
    </source>
</evidence>
<feature type="region of interest" description="Disordered" evidence="9">
    <location>
        <begin position="386"/>
        <end position="483"/>
    </location>
</feature>
<dbReference type="PROSITE" id="PS00108">
    <property type="entry name" value="PROTEIN_KINASE_ST"/>
    <property type="match status" value="1"/>
</dbReference>
<proteinExistence type="predicted"/>
<feature type="region of interest" description="Disordered" evidence="9">
    <location>
        <begin position="518"/>
        <end position="563"/>
    </location>
</feature>
<dbReference type="EMBL" id="CAJNOJ010000015">
    <property type="protein sequence ID" value="CAF0816683.1"/>
    <property type="molecule type" value="Genomic_DNA"/>
</dbReference>
<comment type="caution">
    <text evidence="12">The sequence shown here is derived from an EMBL/GenBank/DDBJ whole genome shotgun (WGS) entry which is preliminary data.</text>
</comment>
<dbReference type="InterPro" id="IPR003533">
    <property type="entry name" value="Doublecortin_dom"/>
</dbReference>
<dbReference type="EC" id="2.7.11.1" evidence="1"/>
<name>A0A813TPH2_ADIRI</name>
<comment type="catalytic activity">
    <reaction evidence="8">
        <text>L-seryl-[protein] + ATP = O-phospho-L-seryl-[protein] + ADP + H(+)</text>
        <dbReference type="Rhea" id="RHEA:17989"/>
        <dbReference type="Rhea" id="RHEA-COMP:9863"/>
        <dbReference type="Rhea" id="RHEA-COMP:11604"/>
        <dbReference type="ChEBI" id="CHEBI:15378"/>
        <dbReference type="ChEBI" id="CHEBI:29999"/>
        <dbReference type="ChEBI" id="CHEBI:30616"/>
        <dbReference type="ChEBI" id="CHEBI:83421"/>
        <dbReference type="ChEBI" id="CHEBI:456216"/>
        <dbReference type="EC" id="2.7.11.1"/>
    </reaction>
</comment>
<organism evidence="12 13">
    <name type="scientific">Adineta ricciae</name>
    <name type="common">Rotifer</name>
    <dbReference type="NCBI Taxonomy" id="249248"/>
    <lineage>
        <taxon>Eukaryota</taxon>
        <taxon>Metazoa</taxon>
        <taxon>Spiralia</taxon>
        <taxon>Gnathifera</taxon>
        <taxon>Rotifera</taxon>
        <taxon>Eurotatoria</taxon>
        <taxon>Bdelloidea</taxon>
        <taxon>Adinetida</taxon>
        <taxon>Adinetidae</taxon>
        <taxon>Adineta</taxon>
    </lineage>
</organism>
<keyword evidence="5" id="KW-0418">Kinase</keyword>
<evidence type="ECO:0000313" key="13">
    <source>
        <dbReference type="Proteomes" id="UP000663852"/>
    </source>
</evidence>
<comment type="catalytic activity">
    <reaction evidence="7">
        <text>L-threonyl-[protein] + ATP = O-phospho-L-threonyl-[protein] + ADP + H(+)</text>
        <dbReference type="Rhea" id="RHEA:46608"/>
        <dbReference type="Rhea" id="RHEA-COMP:11060"/>
        <dbReference type="Rhea" id="RHEA-COMP:11605"/>
        <dbReference type="ChEBI" id="CHEBI:15378"/>
        <dbReference type="ChEBI" id="CHEBI:30013"/>
        <dbReference type="ChEBI" id="CHEBI:30616"/>
        <dbReference type="ChEBI" id="CHEBI:61977"/>
        <dbReference type="ChEBI" id="CHEBI:456216"/>
        <dbReference type="EC" id="2.7.11.1"/>
    </reaction>
</comment>
<evidence type="ECO:0000256" key="1">
    <source>
        <dbReference type="ARBA" id="ARBA00012513"/>
    </source>
</evidence>
<dbReference type="GO" id="GO:0005524">
    <property type="term" value="F:ATP binding"/>
    <property type="evidence" value="ECO:0007669"/>
    <property type="project" value="UniProtKB-KW"/>
</dbReference>
<dbReference type="OrthoDB" id="1738954at2759"/>
<evidence type="ECO:0000313" key="12">
    <source>
        <dbReference type="EMBL" id="CAF0816683.1"/>
    </source>
</evidence>
<evidence type="ECO:0000256" key="7">
    <source>
        <dbReference type="ARBA" id="ARBA00047899"/>
    </source>
</evidence>
<feature type="compositionally biased region" description="Basic and acidic residues" evidence="9">
    <location>
        <begin position="444"/>
        <end position="477"/>
    </location>
</feature>